<dbReference type="RefSeq" id="WP_116755863.1">
    <property type="nucleotide sequence ID" value="NZ_JBHUEX010000001.1"/>
</dbReference>
<dbReference type="Gene3D" id="2.70.70.10">
    <property type="entry name" value="Glucose Permease (Domain IIA)"/>
    <property type="match status" value="1"/>
</dbReference>
<keyword evidence="1" id="KW-0732">Signal</keyword>
<dbReference type="Proteomes" id="UP000244893">
    <property type="component" value="Unassembled WGS sequence"/>
</dbReference>
<name>A0A2V1HXP4_9MICO</name>
<sequence length="189" mass="19589">MASTSRPCPRPIGGVRSSIGRRIARAASIGVLLGLALPLAPTPAEARVTAPAAESMWAWPIVPPRIVTRGYEAPATRYAPGHRGIDLEAPSGTPVTAPDSGVVAFAGWVVDRPVVSIRHVGGIVSSFEPVEPGVHVGQVVRRGDVIGQVATSEHCDGCIHLGARLNGEYLSPLALLGGVPRAVLLPLED</sequence>
<dbReference type="SUPFAM" id="SSF51261">
    <property type="entry name" value="Duplicated hybrid motif"/>
    <property type="match status" value="1"/>
</dbReference>
<protein>
    <submittedName>
        <fullName evidence="3">M23 family peptidase</fullName>
    </submittedName>
</protein>
<dbReference type="CDD" id="cd12797">
    <property type="entry name" value="M23_peptidase"/>
    <property type="match status" value="1"/>
</dbReference>
<organism evidence="3 4">
    <name type="scientific">Amnibacterium flavum</name>
    <dbReference type="NCBI Taxonomy" id="2173173"/>
    <lineage>
        <taxon>Bacteria</taxon>
        <taxon>Bacillati</taxon>
        <taxon>Actinomycetota</taxon>
        <taxon>Actinomycetes</taxon>
        <taxon>Micrococcales</taxon>
        <taxon>Microbacteriaceae</taxon>
        <taxon>Amnibacterium</taxon>
    </lineage>
</organism>
<dbReference type="InterPro" id="IPR050570">
    <property type="entry name" value="Cell_wall_metabolism_enzyme"/>
</dbReference>
<evidence type="ECO:0000313" key="4">
    <source>
        <dbReference type="Proteomes" id="UP000244893"/>
    </source>
</evidence>
<dbReference type="InterPro" id="IPR016047">
    <property type="entry name" value="M23ase_b-sheet_dom"/>
</dbReference>
<keyword evidence="4" id="KW-1185">Reference proteome</keyword>
<gene>
    <name evidence="3" type="ORF">DDQ50_06760</name>
</gene>
<proteinExistence type="predicted"/>
<dbReference type="OrthoDB" id="5245088at2"/>
<evidence type="ECO:0000313" key="3">
    <source>
        <dbReference type="EMBL" id="PVZ96129.1"/>
    </source>
</evidence>
<dbReference type="Pfam" id="PF01551">
    <property type="entry name" value="Peptidase_M23"/>
    <property type="match status" value="1"/>
</dbReference>
<evidence type="ECO:0000256" key="1">
    <source>
        <dbReference type="ARBA" id="ARBA00022729"/>
    </source>
</evidence>
<feature type="domain" description="M23ase beta-sheet core" evidence="2">
    <location>
        <begin position="81"/>
        <end position="172"/>
    </location>
</feature>
<dbReference type="InterPro" id="IPR011055">
    <property type="entry name" value="Dup_hybrid_motif"/>
</dbReference>
<dbReference type="GO" id="GO:0004222">
    <property type="term" value="F:metalloendopeptidase activity"/>
    <property type="evidence" value="ECO:0007669"/>
    <property type="project" value="TreeGrafter"/>
</dbReference>
<dbReference type="PANTHER" id="PTHR21666:SF289">
    <property type="entry name" value="L-ALA--D-GLU ENDOPEPTIDASE"/>
    <property type="match status" value="1"/>
</dbReference>
<dbReference type="EMBL" id="QEOP01000001">
    <property type="protein sequence ID" value="PVZ96129.1"/>
    <property type="molecule type" value="Genomic_DNA"/>
</dbReference>
<evidence type="ECO:0000259" key="2">
    <source>
        <dbReference type="Pfam" id="PF01551"/>
    </source>
</evidence>
<comment type="caution">
    <text evidence="3">The sequence shown here is derived from an EMBL/GenBank/DDBJ whole genome shotgun (WGS) entry which is preliminary data.</text>
</comment>
<accession>A0A2V1HXP4</accession>
<reference evidence="3 4" key="1">
    <citation type="submission" date="2018-05" db="EMBL/GenBank/DDBJ databases">
        <title>Amnibacterium sp. M8JJ-5, whole genome shotgun sequence.</title>
        <authorList>
            <person name="Tuo L."/>
        </authorList>
    </citation>
    <scope>NUCLEOTIDE SEQUENCE [LARGE SCALE GENOMIC DNA]</scope>
    <source>
        <strain evidence="3 4">M8JJ-5</strain>
    </source>
</reference>
<dbReference type="PANTHER" id="PTHR21666">
    <property type="entry name" value="PEPTIDASE-RELATED"/>
    <property type="match status" value="1"/>
</dbReference>
<dbReference type="AlphaFoldDB" id="A0A2V1HXP4"/>